<feature type="compositionally biased region" description="Low complexity" evidence="1">
    <location>
        <begin position="156"/>
        <end position="170"/>
    </location>
</feature>
<feature type="compositionally biased region" description="Basic residues" evidence="1">
    <location>
        <begin position="776"/>
        <end position="789"/>
    </location>
</feature>
<evidence type="ECO:0000313" key="3">
    <source>
        <dbReference type="Proteomes" id="UP001632038"/>
    </source>
</evidence>
<keyword evidence="3" id="KW-1185">Reference proteome</keyword>
<feature type="region of interest" description="Disordered" evidence="1">
    <location>
        <begin position="83"/>
        <end position="328"/>
    </location>
</feature>
<name>A0ABD3D5G9_9LAMI</name>
<sequence>MPQSPANRISIGRDLRSEDHKRRDSFESAISRREKDDELALFNEVQSKERDNFLLQSNDDFDDDIFSTKLRYFSDHKVEISVPARGESSDLLKADGDKNNYDWLITPPETPLFRSMDDEAPPQVKPPHRTRPMSQPVPISRSPTTEKGQRNGRACPSPNRLGPSRSSSNSSPPPVTRHISSPSRGFSPPASKPSPGPRFNTPPLRRITSSAPPKIKAWQTNGFASEAPSNLRGSSPTSRNRSRNSRSPVASRSVCSSHSKGSVSSFGDDDLDSLRSLPVRISGRSGPQGVNIYPSKSPVNFSRKPTRSLSNSATKRSLDLDRKGPQNMFRPLLSSVPISTSHAENASSQHYSLAFKHSSSITTSNDPSSDLATSGPHDNEEGSEENQDNMKGHSYPYADDELFLMDQACKLIEVIDEIDVKNDGSNAVNSPQDMVTCSKCGQLFHLDVVIEGDPQYCRECKNSELNSNISNPVVILTSNTEKVDSQHSSCESIKNLQIIPSVEKGFNYPKCVNDARRHIFENTSFTTSNTSFSLNSTKSSISMSVSSSADLGFSRQAEGRVYPQSSGQKSDTENYGYEFEEKMCLDPCEQLLASTCTEIESAVTNIENNVVLKRPIQEEDAGPDSLCADGVDIAEVPYTGSMDAISEIEIESVDVVICADSSSHVDSIDLKRCTDELRDDEDITEIVDELDVSQPNHRVIDESRIWLDESNSKSRTLEEATDAILFCSSIVHNITYEAANIAIYKETSPIEVIRPTVTYLEKPDSERRDNNTHSKTMQKRNSKSRKDRPKRPEMNSKPPSCNEEIDGKSNFEAPNNTDSIKPPKVESKCNCIIM</sequence>
<evidence type="ECO:0000313" key="2">
    <source>
        <dbReference type="EMBL" id="KAL3636444.1"/>
    </source>
</evidence>
<dbReference type="Proteomes" id="UP001632038">
    <property type="component" value="Unassembled WGS sequence"/>
</dbReference>
<feature type="compositionally biased region" description="Basic and acidic residues" evidence="1">
    <location>
        <begin position="761"/>
        <end position="772"/>
    </location>
</feature>
<feature type="compositionally biased region" description="Basic and acidic residues" evidence="1">
    <location>
        <begin position="87"/>
        <end position="100"/>
    </location>
</feature>
<feature type="region of interest" description="Disordered" evidence="1">
    <location>
        <begin position="358"/>
        <end position="395"/>
    </location>
</feature>
<dbReference type="EMBL" id="JAVIJP010000027">
    <property type="protein sequence ID" value="KAL3636444.1"/>
    <property type="molecule type" value="Genomic_DNA"/>
</dbReference>
<accession>A0ABD3D5G9</accession>
<dbReference type="PANTHER" id="PTHR31949:SF3">
    <property type="entry name" value="RUN_FYVE DOMAIN PROTEIN"/>
    <property type="match status" value="1"/>
</dbReference>
<organism evidence="2 3">
    <name type="scientific">Castilleja foliolosa</name>
    <dbReference type="NCBI Taxonomy" id="1961234"/>
    <lineage>
        <taxon>Eukaryota</taxon>
        <taxon>Viridiplantae</taxon>
        <taxon>Streptophyta</taxon>
        <taxon>Embryophyta</taxon>
        <taxon>Tracheophyta</taxon>
        <taxon>Spermatophyta</taxon>
        <taxon>Magnoliopsida</taxon>
        <taxon>eudicotyledons</taxon>
        <taxon>Gunneridae</taxon>
        <taxon>Pentapetalae</taxon>
        <taxon>asterids</taxon>
        <taxon>lamiids</taxon>
        <taxon>Lamiales</taxon>
        <taxon>Orobanchaceae</taxon>
        <taxon>Pedicularideae</taxon>
        <taxon>Castillejinae</taxon>
        <taxon>Castilleja</taxon>
    </lineage>
</organism>
<comment type="caution">
    <text evidence="2">The sequence shown here is derived from an EMBL/GenBank/DDBJ whole genome shotgun (WGS) entry which is preliminary data.</text>
</comment>
<feature type="compositionally biased region" description="Basic and acidic residues" evidence="1">
    <location>
        <begin position="11"/>
        <end position="29"/>
    </location>
</feature>
<feature type="region of interest" description="Disordered" evidence="1">
    <location>
        <begin position="1"/>
        <end position="29"/>
    </location>
</feature>
<feature type="compositionally biased region" description="Low complexity" evidence="1">
    <location>
        <begin position="358"/>
        <end position="370"/>
    </location>
</feature>
<protein>
    <submittedName>
        <fullName evidence="2">Uncharacterized protein</fullName>
    </submittedName>
</protein>
<gene>
    <name evidence="2" type="ORF">CASFOL_020991</name>
</gene>
<evidence type="ECO:0000256" key="1">
    <source>
        <dbReference type="SAM" id="MobiDB-lite"/>
    </source>
</evidence>
<reference evidence="3" key="1">
    <citation type="journal article" date="2024" name="IScience">
        <title>Strigolactones Initiate the Formation of Haustorium-like Structures in Castilleja.</title>
        <authorList>
            <person name="Buerger M."/>
            <person name="Peterson D."/>
            <person name="Chory J."/>
        </authorList>
    </citation>
    <scope>NUCLEOTIDE SEQUENCE [LARGE SCALE GENOMIC DNA]</scope>
</reference>
<dbReference type="PANTHER" id="PTHR31949">
    <property type="entry name" value="GASTRIC MUCIN-LIKE PROTEIN"/>
    <property type="match status" value="1"/>
</dbReference>
<proteinExistence type="predicted"/>
<dbReference type="AlphaFoldDB" id="A0ABD3D5G9"/>
<feature type="region of interest" description="Disordered" evidence="1">
    <location>
        <begin position="761"/>
        <end position="826"/>
    </location>
</feature>
<feature type="compositionally biased region" description="Low complexity" evidence="1">
    <location>
        <begin position="232"/>
        <end position="265"/>
    </location>
</feature>